<proteinExistence type="predicted"/>
<sequence>MRCDFCISFLLDGSLFNMQAVERNAFDLRCIELMREIVVPNALNETLKRGICVCAFFLFVSQKKRSGFQMTVDIAIT</sequence>
<accession>A0A3P7ZVZ7</accession>
<organism evidence="1 2">
    <name type="scientific">Brugia timori</name>
    <dbReference type="NCBI Taxonomy" id="42155"/>
    <lineage>
        <taxon>Eukaryota</taxon>
        <taxon>Metazoa</taxon>
        <taxon>Ecdysozoa</taxon>
        <taxon>Nematoda</taxon>
        <taxon>Chromadorea</taxon>
        <taxon>Rhabditida</taxon>
        <taxon>Spirurina</taxon>
        <taxon>Spiruromorpha</taxon>
        <taxon>Filarioidea</taxon>
        <taxon>Onchocercidae</taxon>
        <taxon>Brugia</taxon>
    </lineage>
</organism>
<dbReference type="EMBL" id="UZAG01022305">
    <property type="protein sequence ID" value="VDO53212.1"/>
    <property type="molecule type" value="Genomic_DNA"/>
</dbReference>
<reference evidence="1 2" key="1">
    <citation type="submission" date="2018-11" db="EMBL/GenBank/DDBJ databases">
        <authorList>
            <consortium name="Pathogen Informatics"/>
        </authorList>
    </citation>
    <scope>NUCLEOTIDE SEQUENCE [LARGE SCALE GENOMIC DNA]</scope>
</reference>
<dbReference type="AlphaFoldDB" id="A0A3P7ZVZ7"/>
<evidence type="ECO:0000313" key="1">
    <source>
        <dbReference type="EMBL" id="VDO53212.1"/>
    </source>
</evidence>
<gene>
    <name evidence="1" type="ORF">BTMF_LOCUS15255</name>
</gene>
<dbReference type="Proteomes" id="UP000280834">
    <property type="component" value="Unassembled WGS sequence"/>
</dbReference>
<evidence type="ECO:0000313" key="2">
    <source>
        <dbReference type="Proteomes" id="UP000280834"/>
    </source>
</evidence>
<keyword evidence="2" id="KW-1185">Reference proteome</keyword>
<name>A0A3P7ZVZ7_9BILA</name>
<protein>
    <submittedName>
        <fullName evidence="1">Uncharacterized protein</fullName>
    </submittedName>
</protein>